<dbReference type="EMBL" id="SSOB01000001">
    <property type="protein sequence ID" value="THF84483.1"/>
    <property type="molecule type" value="Genomic_DNA"/>
</dbReference>
<keyword evidence="3" id="KW-1185">Reference proteome</keyword>
<proteinExistence type="predicted"/>
<comment type="caution">
    <text evidence="2">The sequence shown here is derived from an EMBL/GenBank/DDBJ whole genome shotgun (WGS) entry which is preliminary data.</text>
</comment>
<accession>A0A4S4CAM4</accession>
<dbReference type="InterPro" id="IPR029052">
    <property type="entry name" value="Metallo-depent_PP-like"/>
</dbReference>
<sequence>MVPIDEQYKNAVEETIQALSGKQQSSTLNLIFVTDLHHSCGGNQLRAARAIRELTSRLPLDLVLNGGDSAVNAPKDYVLSAQREIYQALQTPGVPLLNVKGNHDDNSIYGHNQQGLRGLNVIYPSETRLLIQEGVLHAASWDDARPDSLYYFVDVEAKKTRVIVLDTTDIPYADSKDGNIKYFGQWEYAFSSGQLNWLAHKALNLTGKSGWRILIVSHVAIVQEGVHGTDYPVKNGEALWELVKAFREGGSYSSEGGAGEFAYRVSVDFKHQGNGTVVGCLFGHVHFDQTVYRNGIPMISSLNACTNQDFPESPERTPETISETAFDIMTVDFERSCIDAYRFGAGELRTISF</sequence>
<dbReference type="Gene3D" id="3.60.21.10">
    <property type="match status" value="1"/>
</dbReference>
<dbReference type="GO" id="GO:0016787">
    <property type="term" value="F:hydrolase activity"/>
    <property type="evidence" value="ECO:0007669"/>
    <property type="project" value="InterPro"/>
</dbReference>
<dbReference type="RefSeq" id="WP_136367798.1">
    <property type="nucleotide sequence ID" value="NZ_SSOB01000001.1"/>
</dbReference>
<reference evidence="2 3" key="1">
    <citation type="submission" date="2019-04" db="EMBL/GenBank/DDBJ databases">
        <title>Cohnella sp. nov. isolated from preserved vegetables.</title>
        <authorList>
            <person name="Lin S.-Y."/>
            <person name="Hung M.-H."/>
            <person name="Young C.-C."/>
        </authorList>
    </citation>
    <scope>NUCLEOTIDE SEQUENCE [LARGE SCALE GENOMIC DNA]</scope>
    <source>
        <strain evidence="2 3">CC-MHH1044</strain>
    </source>
</reference>
<evidence type="ECO:0000313" key="3">
    <source>
        <dbReference type="Proteomes" id="UP000310636"/>
    </source>
</evidence>
<gene>
    <name evidence="2" type="ORF">E6C55_00415</name>
</gene>
<feature type="domain" description="Calcineurin-like phosphoesterase" evidence="1">
    <location>
        <begin position="30"/>
        <end position="286"/>
    </location>
</feature>
<dbReference type="Pfam" id="PF00149">
    <property type="entry name" value="Metallophos"/>
    <property type="match status" value="1"/>
</dbReference>
<name>A0A4S4CAM4_9BACL</name>
<dbReference type="OrthoDB" id="384721at2"/>
<protein>
    <recommendedName>
        <fullName evidence="1">Calcineurin-like phosphoesterase domain-containing protein</fullName>
    </recommendedName>
</protein>
<dbReference type="AlphaFoldDB" id="A0A4S4CAM4"/>
<evidence type="ECO:0000259" key="1">
    <source>
        <dbReference type="Pfam" id="PF00149"/>
    </source>
</evidence>
<organism evidence="2 3">
    <name type="scientific">Cohnella fermenti</name>
    <dbReference type="NCBI Taxonomy" id="2565925"/>
    <lineage>
        <taxon>Bacteria</taxon>
        <taxon>Bacillati</taxon>
        <taxon>Bacillota</taxon>
        <taxon>Bacilli</taxon>
        <taxon>Bacillales</taxon>
        <taxon>Paenibacillaceae</taxon>
        <taxon>Cohnella</taxon>
    </lineage>
</organism>
<dbReference type="InterPro" id="IPR004843">
    <property type="entry name" value="Calcineurin-like_PHP"/>
</dbReference>
<evidence type="ECO:0000313" key="2">
    <source>
        <dbReference type="EMBL" id="THF84483.1"/>
    </source>
</evidence>
<dbReference type="SUPFAM" id="SSF56300">
    <property type="entry name" value="Metallo-dependent phosphatases"/>
    <property type="match status" value="1"/>
</dbReference>
<dbReference type="Proteomes" id="UP000310636">
    <property type="component" value="Unassembled WGS sequence"/>
</dbReference>